<sequence length="185" mass="21642">MSRLPPSFTSLYRLFLRASSASVLHHNAARKQHRRLFRPVFDAAAKVVGNLQRNRLSRSETIRCEQFLNTFQQRMDGTLSLLLNSAQHRGIPHQVIYNLNRLQKAHAVWIHGKYYFGSKNAWDSKASVTGNSKPRARSRDIDRMEKNRMHERCWDAFGEVVRMAEGRHSLSLGRLYLRPWTLEKR</sequence>
<comment type="caution">
    <text evidence="1">The sequence shown here is derived from an EMBL/GenBank/DDBJ whole genome shotgun (WGS) entry which is preliminary data.</text>
</comment>
<evidence type="ECO:0000313" key="2">
    <source>
        <dbReference type="Proteomes" id="UP001194468"/>
    </source>
</evidence>
<dbReference type="Proteomes" id="UP001194468">
    <property type="component" value="Unassembled WGS sequence"/>
</dbReference>
<name>A0AAD4BNP4_BOLED</name>
<accession>A0AAD4BNP4</accession>
<reference evidence="1" key="1">
    <citation type="submission" date="2019-10" db="EMBL/GenBank/DDBJ databases">
        <authorList>
            <consortium name="DOE Joint Genome Institute"/>
            <person name="Kuo A."/>
            <person name="Miyauchi S."/>
            <person name="Kiss E."/>
            <person name="Drula E."/>
            <person name="Kohler A."/>
            <person name="Sanchez-Garcia M."/>
            <person name="Andreopoulos B."/>
            <person name="Barry K.W."/>
            <person name="Bonito G."/>
            <person name="Buee M."/>
            <person name="Carver A."/>
            <person name="Chen C."/>
            <person name="Cichocki N."/>
            <person name="Clum A."/>
            <person name="Culley D."/>
            <person name="Crous P.W."/>
            <person name="Fauchery L."/>
            <person name="Girlanda M."/>
            <person name="Hayes R."/>
            <person name="Keri Z."/>
            <person name="LaButti K."/>
            <person name="Lipzen A."/>
            <person name="Lombard V."/>
            <person name="Magnuson J."/>
            <person name="Maillard F."/>
            <person name="Morin E."/>
            <person name="Murat C."/>
            <person name="Nolan M."/>
            <person name="Ohm R."/>
            <person name="Pangilinan J."/>
            <person name="Pereira M."/>
            <person name="Perotto S."/>
            <person name="Peter M."/>
            <person name="Riley R."/>
            <person name="Sitrit Y."/>
            <person name="Stielow B."/>
            <person name="Szollosi G."/>
            <person name="Zifcakova L."/>
            <person name="Stursova M."/>
            <person name="Spatafora J.W."/>
            <person name="Tedersoo L."/>
            <person name="Vaario L.-M."/>
            <person name="Yamada A."/>
            <person name="Yan M."/>
            <person name="Wang P."/>
            <person name="Xu J."/>
            <person name="Bruns T."/>
            <person name="Baldrian P."/>
            <person name="Vilgalys R."/>
            <person name="Henrissat B."/>
            <person name="Grigoriev I.V."/>
            <person name="Hibbett D."/>
            <person name="Nagy L.G."/>
            <person name="Martin F.M."/>
        </authorList>
    </citation>
    <scope>NUCLEOTIDE SEQUENCE</scope>
    <source>
        <strain evidence="1">BED1</strain>
    </source>
</reference>
<evidence type="ECO:0000313" key="1">
    <source>
        <dbReference type="EMBL" id="KAF8435156.1"/>
    </source>
</evidence>
<protein>
    <submittedName>
        <fullName evidence="1">Uncharacterized protein</fullName>
    </submittedName>
</protein>
<dbReference type="EMBL" id="WHUW01000026">
    <property type="protein sequence ID" value="KAF8435156.1"/>
    <property type="molecule type" value="Genomic_DNA"/>
</dbReference>
<gene>
    <name evidence="1" type="ORF">L210DRAFT_3409565</name>
</gene>
<keyword evidence="2" id="KW-1185">Reference proteome</keyword>
<organism evidence="1 2">
    <name type="scientific">Boletus edulis BED1</name>
    <dbReference type="NCBI Taxonomy" id="1328754"/>
    <lineage>
        <taxon>Eukaryota</taxon>
        <taxon>Fungi</taxon>
        <taxon>Dikarya</taxon>
        <taxon>Basidiomycota</taxon>
        <taxon>Agaricomycotina</taxon>
        <taxon>Agaricomycetes</taxon>
        <taxon>Agaricomycetidae</taxon>
        <taxon>Boletales</taxon>
        <taxon>Boletineae</taxon>
        <taxon>Boletaceae</taxon>
        <taxon>Boletoideae</taxon>
        <taxon>Boletus</taxon>
    </lineage>
</organism>
<reference evidence="1" key="2">
    <citation type="journal article" date="2020" name="Nat. Commun.">
        <title>Large-scale genome sequencing of mycorrhizal fungi provides insights into the early evolution of symbiotic traits.</title>
        <authorList>
            <person name="Miyauchi S."/>
            <person name="Kiss E."/>
            <person name="Kuo A."/>
            <person name="Drula E."/>
            <person name="Kohler A."/>
            <person name="Sanchez-Garcia M."/>
            <person name="Morin E."/>
            <person name="Andreopoulos B."/>
            <person name="Barry K.W."/>
            <person name="Bonito G."/>
            <person name="Buee M."/>
            <person name="Carver A."/>
            <person name="Chen C."/>
            <person name="Cichocki N."/>
            <person name="Clum A."/>
            <person name="Culley D."/>
            <person name="Crous P.W."/>
            <person name="Fauchery L."/>
            <person name="Girlanda M."/>
            <person name="Hayes R.D."/>
            <person name="Keri Z."/>
            <person name="LaButti K."/>
            <person name="Lipzen A."/>
            <person name="Lombard V."/>
            <person name="Magnuson J."/>
            <person name="Maillard F."/>
            <person name="Murat C."/>
            <person name="Nolan M."/>
            <person name="Ohm R.A."/>
            <person name="Pangilinan J."/>
            <person name="Pereira M.F."/>
            <person name="Perotto S."/>
            <person name="Peter M."/>
            <person name="Pfister S."/>
            <person name="Riley R."/>
            <person name="Sitrit Y."/>
            <person name="Stielow J.B."/>
            <person name="Szollosi G."/>
            <person name="Zifcakova L."/>
            <person name="Stursova M."/>
            <person name="Spatafora J.W."/>
            <person name="Tedersoo L."/>
            <person name="Vaario L.M."/>
            <person name="Yamada A."/>
            <person name="Yan M."/>
            <person name="Wang P."/>
            <person name="Xu J."/>
            <person name="Bruns T."/>
            <person name="Baldrian P."/>
            <person name="Vilgalys R."/>
            <person name="Dunand C."/>
            <person name="Henrissat B."/>
            <person name="Grigoriev I.V."/>
            <person name="Hibbett D."/>
            <person name="Nagy L.G."/>
            <person name="Martin F.M."/>
        </authorList>
    </citation>
    <scope>NUCLEOTIDE SEQUENCE</scope>
    <source>
        <strain evidence="1">BED1</strain>
    </source>
</reference>
<proteinExistence type="predicted"/>
<dbReference type="AlphaFoldDB" id="A0AAD4BNP4"/>